<dbReference type="EMBL" id="MSCO01000001">
    <property type="protein sequence ID" value="PQJ89128.1"/>
    <property type="molecule type" value="Genomic_DNA"/>
</dbReference>
<organism evidence="1 2">
    <name type="scientific">Aliivibrio sifiae</name>
    <dbReference type="NCBI Taxonomy" id="566293"/>
    <lineage>
        <taxon>Bacteria</taxon>
        <taxon>Pseudomonadati</taxon>
        <taxon>Pseudomonadota</taxon>
        <taxon>Gammaproteobacteria</taxon>
        <taxon>Vibrionales</taxon>
        <taxon>Vibrionaceae</taxon>
        <taxon>Aliivibrio</taxon>
    </lineage>
</organism>
<dbReference type="Pfam" id="PF21980">
    <property type="entry name" value="MksE"/>
    <property type="match status" value="1"/>
</dbReference>
<accession>A0A2S7XCP2</accession>
<evidence type="ECO:0000313" key="1">
    <source>
        <dbReference type="EMBL" id="PQJ89128.1"/>
    </source>
</evidence>
<reference evidence="1 2" key="1">
    <citation type="submission" date="2016-12" db="EMBL/GenBank/DDBJ databases">
        <title>Diversity of luminous bacteria.</title>
        <authorList>
            <person name="Yoshizawa S."/>
            <person name="Kogure K."/>
        </authorList>
    </citation>
    <scope>NUCLEOTIDE SEQUENCE [LARGE SCALE GENOMIC DNA]</scope>
    <source>
        <strain evidence="1 2">ATCC 33715</strain>
    </source>
</reference>
<dbReference type="AlphaFoldDB" id="A0A2S7XCP2"/>
<evidence type="ECO:0000313" key="2">
    <source>
        <dbReference type="Proteomes" id="UP000239263"/>
    </source>
</evidence>
<dbReference type="RefSeq" id="WP_105054670.1">
    <property type="nucleotide sequence ID" value="NZ_CAWNRT010000001.1"/>
</dbReference>
<comment type="caution">
    <text evidence="1">The sequence shown here is derived from an EMBL/GenBank/DDBJ whole genome shotgun (WGS) entry which is preliminary data.</text>
</comment>
<dbReference type="InterPro" id="IPR053841">
    <property type="entry name" value="MksE"/>
</dbReference>
<proteinExistence type="predicted"/>
<sequence>MSGFERTVELLMQDEVICRTAYSAEFAFLTDNIKRSEVDQYLRQIGRSLAKTSDNLGYLMVYLNLDDSGKKRRVAAQFKKIEGELSTLVDWLCFARNINENSNPISAGERITESELLAAIETSRPLAEQLTSIANKLGRSMKSREVKKKLTSVLNYLTDSGYFVQLNTTGSVYEATAKWSFVYDALEFYIQRQDPESIENDQTILEESQQQLEL</sequence>
<name>A0A2S7XCP2_9GAMM</name>
<dbReference type="Proteomes" id="UP000239263">
    <property type="component" value="Unassembled WGS sequence"/>
</dbReference>
<protein>
    <submittedName>
        <fullName evidence="1">Uncharacterized protein</fullName>
    </submittedName>
</protein>
<gene>
    <name evidence="1" type="ORF">BTO22_05820</name>
</gene>
<dbReference type="OrthoDB" id="8565179at2"/>